<evidence type="ECO:0000313" key="2">
    <source>
        <dbReference type="Proteomes" id="UP000481033"/>
    </source>
</evidence>
<organism evidence="1 2">
    <name type="scientific">Adonisia turfae CCMR0081</name>
    <dbReference type="NCBI Taxonomy" id="2292702"/>
    <lineage>
        <taxon>Bacteria</taxon>
        <taxon>Bacillati</taxon>
        <taxon>Cyanobacteriota</taxon>
        <taxon>Adonisia</taxon>
        <taxon>Adonisia turfae</taxon>
    </lineage>
</organism>
<dbReference type="Proteomes" id="UP000481033">
    <property type="component" value="Unassembled WGS sequence"/>
</dbReference>
<proteinExistence type="predicted"/>
<comment type="caution">
    <text evidence="1">The sequence shown here is derived from an EMBL/GenBank/DDBJ whole genome shotgun (WGS) entry which is preliminary data.</text>
</comment>
<keyword evidence="2" id="KW-1185">Reference proteome</keyword>
<evidence type="ECO:0000313" key="1">
    <source>
        <dbReference type="EMBL" id="NEZ55540.1"/>
    </source>
</evidence>
<dbReference type="RefSeq" id="WP_163697436.1">
    <property type="nucleotide sequence ID" value="NZ_QXHD01000004.1"/>
</dbReference>
<gene>
    <name evidence="1" type="ORF">DXZ20_07605</name>
</gene>
<name>A0A6M0RHZ4_9CYAN</name>
<dbReference type="AlphaFoldDB" id="A0A6M0RHZ4"/>
<protein>
    <submittedName>
        <fullName evidence="1">Uncharacterized protein</fullName>
    </submittedName>
</protein>
<accession>A0A6M0RHZ4</accession>
<dbReference type="EMBL" id="QXHD01000004">
    <property type="protein sequence ID" value="NEZ55540.1"/>
    <property type="molecule type" value="Genomic_DNA"/>
</dbReference>
<reference evidence="1 2" key="1">
    <citation type="journal article" date="2020" name="Microb. Ecol.">
        <title>Ecogenomics of the Marine Benthic Filamentous Cyanobacterium Adonisia.</title>
        <authorList>
            <person name="Walter J.M."/>
            <person name="Coutinho F.H."/>
            <person name="Leomil L."/>
            <person name="Hargreaves P.I."/>
            <person name="Campeao M.E."/>
            <person name="Vieira V.V."/>
            <person name="Silva B.S."/>
            <person name="Fistarol G.O."/>
            <person name="Salomon P.S."/>
            <person name="Sawabe T."/>
            <person name="Mino S."/>
            <person name="Hosokawa M."/>
            <person name="Miyashita H."/>
            <person name="Maruyama F."/>
            <person name="van Verk M.C."/>
            <person name="Dutilh B.E."/>
            <person name="Thompson C.C."/>
            <person name="Thompson F.L."/>
        </authorList>
    </citation>
    <scope>NUCLEOTIDE SEQUENCE [LARGE SCALE GENOMIC DNA]</scope>
    <source>
        <strain evidence="1 2">CCMR0081</strain>
    </source>
</reference>
<sequence>MSVLFLQVSQIVLARPPLLHSLLPAQPWYHKAPMQKDHPVTTQQNTSESPRPLRFLWLTFDFASCLPTATNNITSQLFLTLMAHPAINQIKRFTTQSENLGPDDIAQWEPGIFTLQAYRSSLLDVLTQVSSHLLPHLVPSDQTLEQVTITIYTQLGRHHYPVTTNLSSDAIKLAAEDIETMVSQHEKL</sequence>